<reference evidence="1 2" key="1">
    <citation type="submission" date="2018-11" db="EMBL/GenBank/DDBJ databases">
        <authorList>
            <consortium name="Pathogen Informatics"/>
        </authorList>
    </citation>
    <scope>NUCLEOTIDE SEQUENCE [LARGE SCALE GENOMIC DNA]</scope>
</reference>
<evidence type="ECO:0000313" key="2">
    <source>
        <dbReference type="Proteomes" id="UP000281553"/>
    </source>
</evidence>
<accession>A0A3P6RD56</accession>
<dbReference type="Proteomes" id="UP000281553">
    <property type="component" value="Unassembled WGS sequence"/>
</dbReference>
<organism evidence="1 2">
    <name type="scientific">Dibothriocephalus latus</name>
    <name type="common">Fish tapeworm</name>
    <name type="synonym">Diphyllobothrium latum</name>
    <dbReference type="NCBI Taxonomy" id="60516"/>
    <lineage>
        <taxon>Eukaryota</taxon>
        <taxon>Metazoa</taxon>
        <taxon>Spiralia</taxon>
        <taxon>Lophotrochozoa</taxon>
        <taxon>Platyhelminthes</taxon>
        <taxon>Cestoda</taxon>
        <taxon>Eucestoda</taxon>
        <taxon>Diphyllobothriidea</taxon>
        <taxon>Diphyllobothriidae</taxon>
        <taxon>Dibothriocephalus</taxon>
    </lineage>
</organism>
<sequence>MIGRGLAHQRQLKALIRQQPTATAAATTYIRTDPLTESLRIAADFRQLNVRLMDKTFGKSFAYLNGLGGNTIHDFFSRILAAVFEDEMSLHVNSEGKKSEQNLQDSKFNE</sequence>
<dbReference type="EMBL" id="UYRU01018494">
    <property type="protein sequence ID" value="VDK53693.1"/>
    <property type="molecule type" value="Genomic_DNA"/>
</dbReference>
<name>A0A3P6RD56_DIBLA</name>
<proteinExistence type="predicted"/>
<dbReference type="AlphaFoldDB" id="A0A3P6RD56"/>
<dbReference type="OrthoDB" id="6318459at2759"/>
<gene>
    <name evidence="1" type="ORF">DILT_LOCUS1984</name>
</gene>
<protein>
    <submittedName>
        <fullName evidence="1">Uncharacterized protein</fullName>
    </submittedName>
</protein>
<keyword evidence="2" id="KW-1185">Reference proteome</keyword>
<evidence type="ECO:0000313" key="1">
    <source>
        <dbReference type="EMBL" id="VDK53693.1"/>
    </source>
</evidence>